<dbReference type="PANTHER" id="PTHR12357">
    <property type="entry name" value="YTH YT521-B HOMOLOGY DOMAIN-CONTAINING"/>
    <property type="match status" value="1"/>
</dbReference>
<gene>
    <name evidence="4" type="ORF">MUK42_33867</name>
</gene>
<name>A0A9E7K4A3_9LILI</name>
<comment type="function">
    <text evidence="1">Specifically recognizes and binds N6-methyladenosine (m6A)-containing RNAs, and regulates mRNA stability. M6A is a modification present at internal sites of mRNAs and some non-coding RNAs and plays a role in mRNA stability and processing.</text>
</comment>
<organism evidence="4 5">
    <name type="scientific">Musa troglodytarum</name>
    <name type="common">fe'i banana</name>
    <dbReference type="NCBI Taxonomy" id="320322"/>
    <lineage>
        <taxon>Eukaryota</taxon>
        <taxon>Viridiplantae</taxon>
        <taxon>Streptophyta</taxon>
        <taxon>Embryophyta</taxon>
        <taxon>Tracheophyta</taxon>
        <taxon>Spermatophyta</taxon>
        <taxon>Magnoliopsida</taxon>
        <taxon>Liliopsida</taxon>
        <taxon>Zingiberales</taxon>
        <taxon>Musaceae</taxon>
        <taxon>Musa</taxon>
    </lineage>
</organism>
<dbReference type="EMBL" id="CP097507">
    <property type="protein sequence ID" value="URE04221.1"/>
    <property type="molecule type" value="Genomic_DNA"/>
</dbReference>
<dbReference type="InterPro" id="IPR045168">
    <property type="entry name" value="YTH_prot"/>
</dbReference>
<evidence type="ECO:0000256" key="2">
    <source>
        <dbReference type="SAM" id="SignalP"/>
    </source>
</evidence>
<feature type="signal peptide" evidence="2">
    <location>
        <begin position="1"/>
        <end position="17"/>
    </location>
</feature>
<proteinExistence type="inferred from homology"/>
<keyword evidence="2" id="KW-0732">Signal</keyword>
<comment type="similarity">
    <text evidence="1">Belongs to the YTHDF family.</text>
</comment>
<protein>
    <recommendedName>
        <fullName evidence="1">YTH domain-containing family protein</fullName>
    </recommendedName>
</protein>
<dbReference type="OrthoDB" id="306690at2759"/>
<dbReference type="PANTHER" id="PTHR12357:SF99">
    <property type="entry name" value="YTH DOMAIN-CONTAINING PROTEIN ECT2-RELATED"/>
    <property type="match status" value="1"/>
</dbReference>
<dbReference type="Pfam" id="PF04146">
    <property type="entry name" value="YTH"/>
    <property type="match status" value="1"/>
</dbReference>
<dbReference type="InterPro" id="IPR007275">
    <property type="entry name" value="YTH_domain"/>
</dbReference>
<dbReference type="GO" id="GO:1990247">
    <property type="term" value="F:N6-methyladenosine-containing RNA reader activity"/>
    <property type="evidence" value="ECO:0007669"/>
    <property type="project" value="UniProtKB-UniRule"/>
</dbReference>
<dbReference type="GO" id="GO:0061157">
    <property type="term" value="P:mRNA destabilization"/>
    <property type="evidence" value="ECO:0007669"/>
    <property type="project" value="TreeGrafter"/>
</dbReference>
<feature type="chain" id="PRO_5038587861" description="YTH domain-containing family protein" evidence="2">
    <location>
        <begin position="18"/>
        <end position="392"/>
    </location>
</feature>
<evidence type="ECO:0000256" key="1">
    <source>
        <dbReference type="RuleBase" id="RU369095"/>
    </source>
</evidence>
<dbReference type="Proteomes" id="UP001055439">
    <property type="component" value="Chromosome 5"/>
</dbReference>
<evidence type="ECO:0000259" key="3">
    <source>
        <dbReference type="PROSITE" id="PS50882"/>
    </source>
</evidence>
<evidence type="ECO:0000313" key="5">
    <source>
        <dbReference type="Proteomes" id="UP001055439"/>
    </source>
</evidence>
<dbReference type="AlphaFoldDB" id="A0A9E7K4A3"/>
<evidence type="ECO:0000313" key="4">
    <source>
        <dbReference type="EMBL" id="URE04221.1"/>
    </source>
</evidence>
<dbReference type="Gene3D" id="3.10.590.10">
    <property type="entry name" value="ph1033 like domains"/>
    <property type="match status" value="1"/>
</dbReference>
<dbReference type="GO" id="GO:0005737">
    <property type="term" value="C:cytoplasm"/>
    <property type="evidence" value="ECO:0007669"/>
    <property type="project" value="TreeGrafter"/>
</dbReference>
<keyword evidence="5" id="KW-1185">Reference proteome</keyword>
<feature type="domain" description="YTH" evidence="3">
    <location>
        <begin position="228"/>
        <end position="382"/>
    </location>
</feature>
<dbReference type="GO" id="GO:0003729">
    <property type="term" value="F:mRNA binding"/>
    <property type="evidence" value="ECO:0007669"/>
    <property type="project" value="UniProtKB-UniRule"/>
</dbReference>
<keyword evidence="1" id="KW-0694">RNA-binding</keyword>
<sequence>MVSDVFAGLLLLSSVKYQCIVKVYIEYVYIAKKPSGVEYGSANGGEVPFAPIPTYERSLTPLLQEHMDASMCYLPNGYTSSFYYGGYNGLMTEWEDYPRYANPDGAEVPPPGVYGDMYHHGYGYASYGPYPSPGSPISTLGQNGQLYGSQHYHFPATYYQPPTSTSAPYTTAQTSGSNGEVSTSAAVNIPPIPADTAKAISHGTTKASSNSNNGSAKTKPFSLCCSFDKGALPGGHPPAGSQDPRFDGMWSPVPCSDVSIFPDGQQRPPTTTASPMISHTGSTTSIINQNLRPLPHLMVNTSGQFVGVAEMVGPVNFNKTLDYWQQDKWVGCFPVKWHIVKGLKLDQGLQLLKLFKEHVSKTSILDDFNFYETHQKMMQEKRTKHQQLKKKA</sequence>
<dbReference type="PROSITE" id="PS50882">
    <property type="entry name" value="YTH"/>
    <property type="match status" value="1"/>
</dbReference>
<accession>A0A9E7K4A3</accession>
<reference evidence="4" key="1">
    <citation type="submission" date="2022-05" db="EMBL/GenBank/DDBJ databases">
        <title>The Musa troglodytarum L. genome provides insights into the mechanism of non-climacteric behaviour and enrichment of carotenoids.</title>
        <authorList>
            <person name="Wang J."/>
        </authorList>
    </citation>
    <scope>NUCLEOTIDE SEQUENCE</scope>
    <source>
        <tissue evidence="4">Leaf</tissue>
    </source>
</reference>